<dbReference type="InterPro" id="IPR000515">
    <property type="entry name" value="MetI-like"/>
</dbReference>
<comment type="caution">
    <text evidence="11">The sequence shown here is derived from an EMBL/GenBank/DDBJ whole genome shotgun (WGS) entry which is preliminary data.</text>
</comment>
<gene>
    <name evidence="11" type="ORF">ACFOKA_08080</name>
</gene>
<evidence type="ECO:0000256" key="9">
    <source>
        <dbReference type="RuleBase" id="RU363032"/>
    </source>
</evidence>
<evidence type="ECO:0000256" key="8">
    <source>
        <dbReference type="ARBA" id="ARBA00023136"/>
    </source>
</evidence>
<feature type="transmembrane region" description="Helical" evidence="9">
    <location>
        <begin position="240"/>
        <end position="263"/>
    </location>
</feature>
<protein>
    <submittedName>
        <fullName evidence="11">ABC transporter permease</fullName>
    </submittedName>
</protein>
<feature type="transmembrane region" description="Helical" evidence="9">
    <location>
        <begin position="138"/>
        <end position="156"/>
    </location>
</feature>
<dbReference type="Gene3D" id="1.10.3720.10">
    <property type="entry name" value="MetI-like"/>
    <property type="match status" value="1"/>
</dbReference>
<comment type="subcellular location">
    <subcellularLocation>
        <location evidence="1 9">Cell membrane</location>
        <topology evidence="1 9">Multi-pass membrane protein</topology>
    </subcellularLocation>
</comment>
<keyword evidence="12" id="KW-1185">Reference proteome</keyword>
<evidence type="ECO:0000313" key="11">
    <source>
        <dbReference type="EMBL" id="MFC3051859.1"/>
    </source>
</evidence>
<dbReference type="PANTHER" id="PTHR43386:SF1">
    <property type="entry name" value="D,D-DIPEPTIDE TRANSPORT SYSTEM PERMEASE PROTEIN DDPC-RELATED"/>
    <property type="match status" value="1"/>
</dbReference>
<dbReference type="Pfam" id="PF00528">
    <property type="entry name" value="BPD_transp_1"/>
    <property type="match status" value="1"/>
</dbReference>
<evidence type="ECO:0000256" key="5">
    <source>
        <dbReference type="ARBA" id="ARBA00022856"/>
    </source>
</evidence>
<keyword evidence="5" id="KW-0571">Peptide transport</keyword>
<keyword evidence="8 9" id="KW-0472">Membrane</keyword>
<evidence type="ECO:0000256" key="4">
    <source>
        <dbReference type="ARBA" id="ARBA00022692"/>
    </source>
</evidence>
<proteinExistence type="inferred from homology"/>
<reference evidence="12" key="1">
    <citation type="journal article" date="2019" name="Int. J. Syst. Evol. Microbiol.">
        <title>The Global Catalogue of Microorganisms (GCM) 10K type strain sequencing project: providing services to taxonomists for standard genome sequencing and annotation.</title>
        <authorList>
            <consortium name="The Broad Institute Genomics Platform"/>
            <consortium name="The Broad Institute Genome Sequencing Center for Infectious Disease"/>
            <person name="Wu L."/>
            <person name="Ma J."/>
        </authorList>
    </citation>
    <scope>NUCLEOTIDE SEQUENCE [LARGE SCALE GENOMIC DNA]</scope>
    <source>
        <strain evidence="12">KCTC 62164</strain>
    </source>
</reference>
<name>A0ABV7D3X2_9PROT</name>
<evidence type="ECO:0000256" key="6">
    <source>
        <dbReference type="ARBA" id="ARBA00022927"/>
    </source>
</evidence>
<keyword evidence="7 9" id="KW-1133">Transmembrane helix</keyword>
<dbReference type="Proteomes" id="UP001595444">
    <property type="component" value="Unassembled WGS sequence"/>
</dbReference>
<keyword evidence="4 9" id="KW-0812">Transmembrane</keyword>
<accession>A0ABV7D3X2</accession>
<keyword evidence="3" id="KW-1003">Cell membrane</keyword>
<sequence>MTSSRPWYLRRVNGAVGLFLISVAFILAVMAQIYTPYSPIALDFEAYLAAPSADHWFGTDQFGRDVFSRLMSASWVSLSVSFYVVAFAMLLGVPIGALAGYCGNWVDRVVMSVTDAFMALPSLLLALAIMSAIGPGKWGVVLALGLAYTPSVIRVVRGSVLSIREKEYVDASRVMGNSELYTVIRHVIPNCVGPLIVLGTVFFALSILSESALSFLGLGVPPPYPSWGGMLSDARIYFSIAPWLVIFPGLAITVTLLGINLFGDALRDRYDPRMSGL</sequence>
<evidence type="ECO:0000259" key="10">
    <source>
        <dbReference type="PROSITE" id="PS50928"/>
    </source>
</evidence>
<evidence type="ECO:0000256" key="1">
    <source>
        <dbReference type="ARBA" id="ARBA00004651"/>
    </source>
</evidence>
<dbReference type="EMBL" id="JBHRSL010000004">
    <property type="protein sequence ID" value="MFC3051859.1"/>
    <property type="molecule type" value="Genomic_DNA"/>
</dbReference>
<dbReference type="RefSeq" id="WP_194215322.1">
    <property type="nucleotide sequence ID" value="NZ_CP061205.1"/>
</dbReference>
<evidence type="ECO:0000256" key="3">
    <source>
        <dbReference type="ARBA" id="ARBA00022475"/>
    </source>
</evidence>
<feature type="transmembrane region" description="Helical" evidence="9">
    <location>
        <begin position="12"/>
        <end position="34"/>
    </location>
</feature>
<feature type="transmembrane region" description="Helical" evidence="9">
    <location>
        <begin position="80"/>
        <end position="102"/>
    </location>
</feature>
<keyword evidence="2 9" id="KW-0813">Transport</keyword>
<feature type="domain" description="ABC transmembrane type-1" evidence="10">
    <location>
        <begin position="74"/>
        <end position="263"/>
    </location>
</feature>
<feature type="transmembrane region" description="Helical" evidence="9">
    <location>
        <begin position="109"/>
        <end position="132"/>
    </location>
</feature>
<comment type="similarity">
    <text evidence="9">Belongs to the binding-protein-dependent transport system permease family.</text>
</comment>
<keyword evidence="6" id="KW-0653">Protein transport</keyword>
<dbReference type="SUPFAM" id="SSF161098">
    <property type="entry name" value="MetI-like"/>
    <property type="match status" value="1"/>
</dbReference>
<evidence type="ECO:0000256" key="7">
    <source>
        <dbReference type="ARBA" id="ARBA00022989"/>
    </source>
</evidence>
<dbReference type="PROSITE" id="PS50928">
    <property type="entry name" value="ABC_TM1"/>
    <property type="match status" value="1"/>
</dbReference>
<dbReference type="PANTHER" id="PTHR43386">
    <property type="entry name" value="OLIGOPEPTIDE TRANSPORT SYSTEM PERMEASE PROTEIN APPC"/>
    <property type="match status" value="1"/>
</dbReference>
<organism evidence="11 12">
    <name type="scientific">Kordiimonas pumila</name>
    <dbReference type="NCBI Taxonomy" id="2161677"/>
    <lineage>
        <taxon>Bacteria</taxon>
        <taxon>Pseudomonadati</taxon>
        <taxon>Pseudomonadota</taxon>
        <taxon>Alphaproteobacteria</taxon>
        <taxon>Kordiimonadales</taxon>
        <taxon>Kordiimonadaceae</taxon>
        <taxon>Kordiimonas</taxon>
    </lineage>
</organism>
<dbReference type="CDD" id="cd06261">
    <property type="entry name" value="TM_PBP2"/>
    <property type="match status" value="1"/>
</dbReference>
<dbReference type="InterPro" id="IPR035906">
    <property type="entry name" value="MetI-like_sf"/>
</dbReference>
<evidence type="ECO:0000256" key="2">
    <source>
        <dbReference type="ARBA" id="ARBA00022448"/>
    </source>
</evidence>
<evidence type="ECO:0000313" key="12">
    <source>
        <dbReference type="Proteomes" id="UP001595444"/>
    </source>
</evidence>
<dbReference type="InterPro" id="IPR050366">
    <property type="entry name" value="BP-dependent_transpt_permease"/>
</dbReference>